<gene>
    <name evidence="1" type="ORF">NCTC10736_00128</name>
</gene>
<dbReference type="AlphaFoldDB" id="A0A379ZCT7"/>
<protein>
    <submittedName>
        <fullName evidence="1">Uncharacterized protein</fullName>
    </submittedName>
</protein>
<dbReference type="EMBL" id="UGYV01000001">
    <property type="protein sequence ID" value="SUI59514.1"/>
    <property type="molecule type" value="Genomic_DNA"/>
</dbReference>
<reference evidence="1 2" key="1">
    <citation type="submission" date="2018-06" db="EMBL/GenBank/DDBJ databases">
        <authorList>
            <consortium name="Pathogen Informatics"/>
            <person name="Doyle S."/>
        </authorList>
    </citation>
    <scope>NUCLEOTIDE SEQUENCE [LARGE SCALE GENOMIC DNA]</scope>
    <source>
        <strain evidence="1 2">NCTC10736</strain>
    </source>
</reference>
<dbReference type="Proteomes" id="UP000255061">
    <property type="component" value="Unassembled WGS sequence"/>
</dbReference>
<evidence type="ECO:0000313" key="1">
    <source>
        <dbReference type="EMBL" id="SUI59514.1"/>
    </source>
</evidence>
<dbReference type="RefSeq" id="WP_115405204.1">
    <property type="nucleotide sequence ID" value="NZ_BPFE01000009.1"/>
</dbReference>
<organism evidence="1 2">
    <name type="scientific">Shewanella morhuae</name>
    <dbReference type="NCBI Taxonomy" id="365591"/>
    <lineage>
        <taxon>Bacteria</taxon>
        <taxon>Pseudomonadati</taxon>
        <taxon>Pseudomonadota</taxon>
        <taxon>Gammaproteobacteria</taxon>
        <taxon>Alteromonadales</taxon>
        <taxon>Shewanellaceae</taxon>
        <taxon>Shewanella</taxon>
    </lineage>
</organism>
<accession>A0A379ZCT7</accession>
<sequence>MSTQFVEALLTAYARVNLAAWDNLRIILSECAQHGHEARGLEVEFASGSGQQPHYWVQIGHIWLDCGRTNAYSAAMTILTDEDVIRANTQKTLECAMLSQEQIGLLCMQNAHFDHCI</sequence>
<name>A0A379ZCT7_9GAMM</name>
<proteinExistence type="predicted"/>
<evidence type="ECO:0000313" key="2">
    <source>
        <dbReference type="Proteomes" id="UP000255061"/>
    </source>
</evidence>